<protein>
    <submittedName>
        <fullName evidence="1">Amidase</fullName>
        <ecNumber evidence="1">3.5.1.4</ecNumber>
    </submittedName>
</protein>
<organism evidence="1 2">
    <name type="scientific">Pandoraea terrae</name>
    <dbReference type="NCBI Taxonomy" id="1537710"/>
    <lineage>
        <taxon>Bacteria</taxon>
        <taxon>Pseudomonadati</taxon>
        <taxon>Pseudomonadota</taxon>
        <taxon>Betaproteobacteria</taxon>
        <taxon>Burkholderiales</taxon>
        <taxon>Burkholderiaceae</taxon>
        <taxon>Pandoraea</taxon>
    </lineage>
</organism>
<dbReference type="EMBL" id="CABPRZ010000006">
    <property type="protein sequence ID" value="VVD95953.1"/>
    <property type="molecule type" value="Genomic_DNA"/>
</dbReference>
<keyword evidence="1" id="KW-0378">Hydrolase</keyword>
<dbReference type="GO" id="GO:0004040">
    <property type="term" value="F:amidase activity"/>
    <property type="evidence" value="ECO:0007669"/>
    <property type="project" value="UniProtKB-EC"/>
</dbReference>
<evidence type="ECO:0000313" key="2">
    <source>
        <dbReference type="Proteomes" id="UP000414233"/>
    </source>
</evidence>
<dbReference type="SUPFAM" id="SSF75304">
    <property type="entry name" value="Amidase signature (AS) enzymes"/>
    <property type="match status" value="1"/>
</dbReference>
<keyword evidence="2" id="KW-1185">Reference proteome</keyword>
<name>A0A5E4U8J6_9BURK</name>
<dbReference type="Proteomes" id="UP000414233">
    <property type="component" value="Unassembled WGS sequence"/>
</dbReference>
<dbReference type="EC" id="3.5.1.4" evidence="1"/>
<accession>A0A5E4U8J6</accession>
<proteinExistence type="predicted"/>
<reference evidence="1 2" key="1">
    <citation type="submission" date="2019-08" db="EMBL/GenBank/DDBJ databases">
        <authorList>
            <person name="Peeters C."/>
        </authorList>
    </citation>
    <scope>NUCLEOTIDE SEQUENCE [LARGE SCALE GENOMIC DNA]</scope>
    <source>
        <strain evidence="1 2">LMG 30175</strain>
    </source>
</reference>
<dbReference type="InterPro" id="IPR036928">
    <property type="entry name" value="AS_sf"/>
</dbReference>
<gene>
    <name evidence="1" type="primary">amdA</name>
    <name evidence="1" type="ORF">PTE30175_01804</name>
</gene>
<sequence>MGDCAPEAMSWAALDHVGPMASTMAGIAKLLSIIAGYDAHDTRQQGKVAPGLDTNYMPALERGVDGLKIAIWNEGFGQDNSDYGLISSEPETANLSRLAFYPKFTGRSSYFPNL</sequence>
<dbReference type="Gene3D" id="3.90.1300.10">
    <property type="entry name" value="Amidase signature (AS) domain"/>
    <property type="match status" value="1"/>
</dbReference>
<dbReference type="AlphaFoldDB" id="A0A5E4U8J6"/>
<evidence type="ECO:0000313" key="1">
    <source>
        <dbReference type="EMBL" id="VVD95953.1"/>
    </source>
</evidence>